<keyword evidence="2" id="KW-1185">Reference proteome</keyword>
<name>A0ABY4EE64_VITST</name>
<accession>A0ABY4EE64</accession>
<protein>
    <submittedName>
        <fullName evidence="1">Uncharacterized protein</fullName>
    </submittedName>
</protein>
<organism evidence="1 2">
    <name type="scientific">Vitreoscilla stercoraria</name>
    <dbReference type="NCBI Taxonomy" id="61"/>
    <lineage>
        <taxon>Bacteria</taxon>
        <taxon>Pseudomonadati</taxon>
        <taxon>Pseudomonadota</taxon>
        <taxon>Betaproteobacteria</taxon>
        <taxon>Neisseriales</taxon>
        <taxon>Neisseriaceae</taxon>
        <taxon>Vitreoscilla</taxon>
    </lineage>
</organism>
<dbReference type="Proteomes" id="UP000832034">
    <property type="component" value="Chromosome"/>
</dbReference>
<sequence>MEDSNKKTKVRKKDSQLLIRINGEERDQFIQLCEQLDTTAARELRKFIREFMKNHKVSD</sequence>
<evidence type="ECO:0000313" key="2">
    <source>
        <dbReference type="Proteomes" id="UP000832034"/>
    </source>
</evidence>
<dbReference type="EMBL" id="CP091512">
    <property type="protein sequence ID" value="UOO93613.1"/>
    <property type="molecule type" value="Genomic_DNA"/>
</dbReference>
<proteinExistence type="predicted"/>
<reference evidence="1" key="2">
    <citation type="journal article" date="2022" name="Res Sq">
        <title>Evolution of multicellular longitudinally dividing oral cavity symbionts (Neisseriaceae).</title>
        <authorList>
            <person name="Nyongesa S."/>
            <person name="Weber P."/>
            <person name="Bernet E."/>
            <person name="Pullido F."/>
            <person name="Nieckarz M."/>
            <person name="Delaby M."/>
            <person name="Nieves C."/>
            <person name="Viehboeck T."/>
            <person name="Krause N."/>
            <person name="Rivera-Millot A."/>
            <person name="Nakamura A."/>
            <person name="Vischer N."/>
            <person name="VanNieuwenhze M."/>
            <person name="Brun Y."/>
            <person name="Cava F."/>
            <person name="Bulgheresi S."/>
            <person name="Veyrier F."/>
        </authorList>
    </citation>
    <scope>NUCLEOTIDE SEQUENCE</scope>
    <source>
        <strain evidence="1">SAG 1488-6</strain>
    </source>
</reference>
<reference evidence="1" key="1">
    <citation type="submission" date="2021-12" db="EMBL/GenBank/DDBJ databases">
        <authorList>
            <person name="Veyrier F.J."/>
        </authorList>
    </citation>
    <scope>NUCLEOTIDE SEQUENCE</scope>
    <source>
        <strain evidence="1">SAG 1488-6</strain>
    </source>
</reference>
<evidence type="ECO:0000313" key="1">
    <source>
        <dbReference type="EMBL" id="UOO93613.1"/>
    </source>
</evidence>
<gene>
    <name evidence="1" type="ORF">LVJ81_06200</name>
</gene>
<dbReference type="RefSeq" id="WP_019957820.1">
    <property type="nucleotide sequence ID" value="NZ_CP091512.1"/>
</dbReference>